<evidence type="ECO:0000256" key="1">
    <source>
        <dbReference type="ARBA" id="ARBA00001974"/>
    </source>
</evidence>
<keyword evidence="3" id="KW-0274">FAD</keyword>
<protein>
    <submittedName>
        <fullName evidence="7">L-2-hydroxyglutarate oxidase</fullName>
    </submittedName>
</protein>
<gene>
    <name evidence="7" type="ORF">SAMN05421835_110224</name>
</gene>
<reference evidence="7 8" key="1">
    <citation type="submission" date="2016-10" db="EMBL/GenBank/DDBJ databases">
        <authorList>
            <person name="de Groot N.N."/>
        </authorList>
    </citation>
    <scope>NUCLEOTIDE SEQUENCE [LARGE SCALE GENOMIC DNA]</scope>
    <source>
        <strain evidence="7 8">DSM 44468</strain>
    </source>
</reference>
<keyword evidence="8" id="KW-1185">Reference proteome</keyword>
<evidence type="ECO:0000256" key="3">
    <source>
        <dbReference type="ARBA" id="ARBA00022827"/>
    </source>
</evidence>
<organism evidence="7 8">
    <name type="scientific">Amycolatopsis sacchari</name>
    <dbReference type="NCBI Taxonomy" id="115433"/>
    <lineage>
        <taxon>Bacteria</taxon>
        <taxon>Bacillati</taxon>
        <taxon>Actinomycetota</taxon>
        <taxon>Actinomycetes</taxon>
        <taxon>Pseudonocardiales</taxon>
        <taxon>Pseudonocardiaceae</taxon>
        <taxon>Amycolatopsis</taxon>
    </lineage>
</organism>
<keyword evidence="2" id="KW-0285">Flavoprotein</keyword>
<dbReference type="AlphaFoldDB" id="A0A1I3VA13"/>
<dbReference type="Gene3D" id="3.50.50.60">
    <property type="entry name" value="FAD/NAD(P)-binding domain"/>
    <property type="match status" value="1"/>
</dbReference>
<dbReference type="GO" id="GO:0047545">
    <property type="term" value="F:(S)-2-hydroxyglutarate dehydrogenase activity"/>
    <property type="evidence" value="ECO:0007669"/>
    <property type="project" value="TreeGrafter"/>
</dbReference>
<dbReference type="PANTHER" id="PTHR43104:SF2">
    <property type="entry name" value="L-2-HYDROXYGLUTARATE DEHYDROGENASE, MITOCHONDRIAL"/>
    <property type="match status" value="1"/>
</dbReference>
<dbReference type="EMBL" id="FORP01000010">
    <property type="protein sequence ID" value="SFJ92125.1"/>
    <property type="molecule type" value="Genomic_DNA"/>
</dbReference>
<accession>A0A1I3VA13</accession>
<feature type="domain" description="FAD dependent oxidoreductase" evidence="6">
    <location>
        <begin position="19"/>
        <end position="405"/>
    </location>
</feature>
<evidence type="ECO:0000256" key="5">
    <source>
        <dbReference type="ARBA" id="ARBA00037941"/>
    </source>
</evidence>
<proteinExistence type="inferred from homology"/>
<dbReference type="STRING" id="115433.SAMN05421835_110224"/>
<comment type="cofactor">
    <cofactor evidence="1">
        <name>FAD</name>
        <dbReference type="ChEBI" id="CHEBI:57692"/>
    </cofactor>
</comment>
<comment type="similarity">
    <text evidence="5">Belongs to the L2HGDH family.</text>
</comment>
<evidence type="ECO:0000313" key="8">
    <source>
        <dbReference type="Proteomes" id="UP000199025"/>
    </source>
</evidence>
<sequence>MARPFRQPAVYPGPVTRRAVVIGGGILGLAVAWELTRRGTAVTVLEKERTWAAHQTGHNSNVVHAGLYYKPGSAKARMSVAGNKSIVDFAREHGVGVEVCGKLVVATAESELPALQVLAERAEANGVPARLVSPEEAREYEPEVSCVRALRVESTAIIDFPGVCAALVRLLEEKGADLRLGTPALGIRPGRTGGVEVATGSEVLRADVLVNCAGLQSDRVARLAGLTPSARIVPFRGEYYELRPERRHLVRGLIYPVPDPALPFLGVHLTRMLDGSVHAGPNAVLALRREGYRWRDVSPADLLDVARFPGAWRLARKYAFPTGLDEVLRSLSKRRFAASLARLVPAVGPDDIVRHGSGVRAQALRPDGSLVDDFLIETAPDQVHVLNAPSPAATSALEIASYVADQV</sequence>
<dbReference type="PANTHER" id="PTHR43104">
    <property type="entry name" value="L-2-HYDROXYGLUTARATE DEHYDROGENASE, MITOCHONDRIAL"/>
    <property type="match status" value="1"/>
</dbReference>
<dbReference type="InterPro" id="IPR036188">
    <property type="entry name" value="FAD/NAD-bd_sf"/>
</dbReference>
<dbReference type="NCBIfam" id="NF008726">
    <property type="entry name" value="PRK11728.1"/>
    <property type="match status" value="1"/>
</dbReference>
<dbReference type="InterPro" id="IPR006076">
    <property type="entry name" value="FAD-dep_OxRdtase"/>
</dbReference>
<dbReference type="SUPFAM" id="SSF51905">
    <property type="entry name" value="FAD/NAD(P)-binding domain"/>
    <property type="match status" value="1"/>
</dbReference>
<evidence type="ECO:0000259" key="6">
    <source>
        <dbReference type="Pfam" id="PF01266"/>
    </source>
</evidence>
<name>A0A1I3VA13_9PSEU</name>
<dbReference type="GO" id="GO:0005737">
    <property type="term" value="C:cytoplasm"/>
    <property type="evidence" value="ECO:0007669"/>
    <property type="project" value="TreeGrafter"/>
</dbReference>
<dbReference type="Pfam" id="PF01266">
    <property type="entry name" value="DAO"/>
    <property type="match status" value="1"/>
</dbReference>
<dbReference type="Gene3D" id="3.30.9.10">
    <property type="entry name" value="D-Amino Acid Oxidase, subunit A, domain 2"/>
    <property type="match status" value="1"/>
</dbReference>
<keyword evidence="4" id="KW-0560">Oxidoreductase</keyword>
<evidence type="ECO:0000313" key="7">
    <source>
        <dbReference type="EMBL" id="SFJ92125.1"/>
    </source>
</evidence>
<evidence type="ECO:0000256" key="2">
    <source>
        <dbReference type="ARBA" id="ARBA00022630"/>
    </source>
</evidence>
<dbReference type="Proteomes" id="UP000199025">
    <property type="component" value="Unassembled WGS sequence"/>
</dbReference>
<evidence type="ECO:0000256" key="4">
    <source>
        <dbReference type="ARBA" id="ARBA00023002"/>
    </source>
</evidence>